<feature type="domain" description="AB hydrolase-1" evidence="2">
    <location>
        <begin position="61"/>
        <end position="159"/>
    </location>
</feature>
<dbReference type="InterPro" id="IPR050471">
    <property type="entry name" value="AB_hydrolase"/>
</dbReference>
<reference evidence="3 4" key="1">
    <citation type="journal article" date="2016" name="Genome Biol. Evol.">
        <title>Divergent and convergent evolution of fungal pathogenicity.</title>
        <authorList>
            <person name="Shang Y."/>
            <person name="Xiao G."/>
            <person name="Zheng P."/>
            <person name="Cen K."/>
            <person name="Zhan S."/>
            <person name="Wang C."/>
        </authorList>
    </citation>
    <scope>NUCLEOTIDE SEQUENCE [LARGE SCALE GENOMIC DNA]</scope>
    <source>
        <strain evidence="3 4">RCEF 264</strain>
    </source>
</reference>
<evidence type="ECO:0000256" key="1">
    <source>
        <dbReference type="SAM" id="MobiDB-lite"/>
    </source>
</evidence>
<organism evidence="3 4">
    <name type="scientific">Niveomyces insectorum RCEF 264</name>
    <dbReference type="NCBI Taxonomy" id="1081102"/>
    <lineage>
        <taxon>Eukaryota</taxon>
        <taxon>Fungi</taxon>
        <taxon>Dikarya</taxon>
        <taxon>Ascomycota</taxon>
        <taxon>Pezizomycotina</taxon>
        <taxon>Sordariomycetes</taxon>
        <taxon>Hypocreomycetidae</taxon>
        <taxon>Hypocreales</taxon>
        <taxon>Cordycipitaceae</taxon>
        <taxon>Niveomyces</taxon>
    </lineage>
</organism>
<dbReference type="Proteomes" id="UP000076874">
    <property type="component" value="Unassembled WGS sequence"/>
</dbReference>
<dbReference type="InterPro" id="IPR029058">
    <property type="entry name" value="AB_hydrolase_fold"/>
</dbReference>
<accession>A0A167TF85</accession>
<feature type="compositionally biased region" description="Low complexity" evidence="1">
    <location>
        <begin position="10"/>
        <end position="36"/>
    </location>
</feature>
<name>A0A167TF85_9HYPO</name>
<keyword evidence="4" id="KW-1185">Reference proteome</keyword>
<comment type="caution">
    <text evidence="3">The sequence shown here is derived from an EMBL/GenBank/DDBJ whole genome shotgun (WGS) entry which is preliminary data.</text>
</comment>
<protein>
    <recommendedName>
        <fullName evidence="2">AB hydrolase-1 domain-containing protein</fullName>
    </recommendedName>
</protein>
<feature type="region of interest" description="Disordered" evidence="1">
    <location>
        <begin position="228"/>
        <end position="260"/>
    </location>
</feature>
<dbReference type="STRING" id="1081102.A0A167TF85"/>
<evidence type="ECO:0000313" key="4">
    <source>
        <dbReference type="Proteomes" id="UP000076874"/>
    </source>
</evidence>
<dbReference type="PANTHER" id="PTHR43433">
    <property type="entry name" value="HYDROLASE, ALPHA/BETA FOLD FAMILY PROTEIN"/>
    <property type="match status" value="1"/>
</dbReference>
<gene>
    <name evidence="3" type="ORF">SPI_05665</name>
</gene>
<dbReference type="EMBL" id="AZHD01000009">
    <property type="protein sequence ID" value="OAA60541.1"/>
    <property type="molecule type" value="Genomic_DNA"/>
</dbReference>
<dbReference type="PANTHER" id="PTHR43433:SF10">
    <property type="entry name" value="AB HYDROLASE-1 DOMAIN-CONTAINING PROTEIN"/>
    <property type="match status" value="1"/>
</dbReference>
<proteinExistence type="predicted"/>
<dbReference type="OrthoDB" id="294702at2759"/>
<feature type="region of interest" description="Disordered" evidence="1">
    <location>
        <begin position="1"/>
        <end position="37"/>
    </location>
</feature>
<dbReference type="AlphaFoldDB" id="A0A167TF85"/>
<dbReference type="InterPro" id="IPR000073">
    <property type="entry name" value="AB_hydrolase_1"/>
</dbReference>
<dbReference type="Pfam" id="PF00561">
    <property type="entry name" value="Abhydrolase_1"/>
    <property type="match status" value="1"/>
</dbReference>
<evidence type="ECO:0000259" key="2">
    <source>
        <dbReference type="Pfam" id="PF00561"/>
    </source>
</evidence>
<dbReference type="SUPFAM" id="SSF53474">
    <property type="entry name" value="alpha/beta-Hydrolases"/>
    <property type="match status" value="1"/>
</dbReference>
<sequence length="377" mass="41196">MVPALRRPVSAALSSASGSRASSSSTTTLSATALGRENQTCTLPDGRTLGFAEYGAPDGHPLLYFHGFPSSRLDAFAMDKFAKRHNVRVFGIDRPGFGVSTRQPGRRVIDWPDDVLAFAQAQHLTRFGVMGGSGGGPYALACARKLPPAMVTGVGLMAGAGPFDGSADAHIPRRSHVAAFLAQHWPWGMRVAIAGIVGALRWFAGTSMAQRWIEGWLENGRKKKREKRLAAAAAAAADRDNKDNKDNKDAAETIEDPDAYAETIPQTRDRVIRTFFEAFAQGVEPTVQEAYVLSHDWGFAFEETTYDPIMVWHGDKDANVPLAWIRPMVDRLPHAVLKVYEGKTHFTLIQDLEEMVAYFAQKANDGQEADKTSKPQP</sequence>
<feature type="compositionally biased region" description="Basic and acidic residues" evidence="1">
    <location>
        <begin position="237"/>
        <end position="251"/>
    </location>
</feature>
<evidence type="ECO:0000313" key="3">
    <source>
        <dbReference type="EMBL" id="OAA60541.1"/>
    </source>
</evidence>
<dbReference type="Gene3D" id="3.40.50.1820">
    <property type="entry name" value="alpha/beta hydrolase"/>
    <property type="match status" value="1"/>
</dbReference>